<sequence>MEMGPVEPVAEIVVPLWERPQQRPSLTVETVSIMSIFALSWLNLAHAIT</sequence>
<accession>A0A7Y9XSX6</accession>
<name>A0A7Y9XSX6_9SPHN</name>
<organism evidence="1 2">
    <name type="scientific">Novosphingobium marinum</name>
    <dbReference type="NCBI Taxonomy" id="1514948"/>
    <lineage>
        <taxon>Bacteria</taxon>
        <taxon>Pseudomonadati</taxon>
        <taxon>Pseudomonadota</taxon>
        <taxon>Alphaproteobacteria</taxon>
        <taxon>Sphingomonadales</taxon>
        <taxon>Sphingomonadaceae</taxon>
        <taxon>Novosphingobium</taxon>
    </lineage>
</organism>
<dbReference type="EMBL" id="JACBZF010000001">
    <property type="protein sequence ID" value="NYH93897.1"/>
    <property type="molecule type" value="Genomic_DNA"/>
</dbReference>
<reference evidence="1 2" key="1">
    <citation type="submission" date="2020-07" db="EMBL/GenBank/DDBJ databases">
        <title>Genomic Encyclopedia of Type Strains, Phase IV (KMG-IV): sequencing the most valuable type-strain genomes for metagenomic binning, comparative biology and taxonomic classification.</title>
        <authorList>
            <person name="Goeker M."/>
        </authorList>
    </citation>
    <scope>NUCLEOTIDE SEQUENCE [LARGE SCALE GENOMIC DNA]</scope>
    <source>
        <strain evidence="1 2">DSM 29043</strain>
    </source>
</reference>
<protein>
    <submittedName>
        <fullName evidence="1">Uncharacterized protein</fullName>
    </submittedName>
</protein>
<gene>
    <name evidence="1" type="ORF">FHS75_000202</name>
</gene>
<dbReference type="RefSeq" id="WP_179405862.1">
    <property type="nucleotide sequence ID" value="NZ_BMGF01000001.1"/>
</dbReference>
<comment type="caution">
    <text evidence="1">The sequence shown here is derived from an EMBL/GenBank/DDBJ whole genome shotgun (WGS) entry which is preliminary data.</text>
</comment>
<proteinExistence type="predicted"/>
<dbReference type="Proteomes" id="UP000522081">
    <property type="component" value="Unassembled WGS sequence"/>
</dbReference>
<evidence type="ECO:0000313" key="1">
    <source>
        <dbReference type="EMBL" id="NYH93897.1"/>
    </source>
</evidence>
<keyword evidence="2" id="KW-1185">Reference proteome</keyword>
<dbReference type="AlphaFoldDB" id="A0A7Y9XSX6"/>
<evidence type="ECO:0000313" key="2">
    <source>
        <dbReference type="Proteomes" id="UP000522081"/>
    </source>
</evidence>